<gene>
    <name evidence="7" type="ORF">SAMN04489708_105209</name>
</gene>
<evidence type="ECO:0000256" key="4">
    <source>
        <dbReference type="ARBA" id="ARBA00023002"/>
    </source>
</evidence>
<dbReference type="Gene3D" id="3.40.50.720">
    <property type="entry name" value="NAD(P)-binding Rossmann-like Domain"/>
    <property type="match status" value="1"/>
</dbReference>
<comment type="similarity">
    <text evidence="5">Belongs to the zinc-containing alcohol dehydrogenase family.</text>
</comment>
<dbReference type="EMBL" id="FNJL01000005">
    <property type="protein sequence ID" value="SDO97717.1"/>
    <property type="molecule type" value="Genomic_DNA"/>
</dbReference>
<dbReference type="RefSeq" id="WP_092832920.1">
    <property type="nucleotide sequence ID" value="NZ_CP028290.1"/>
</dbReference>
<evidence type="ECO:0000313" key="7">
    <source>
        <dbReference type="EMBL" id="SDO97717.1"/>
    </source>
</evidence>
<accession>A0A1H0NY63</accession>
<evidence type="ECO:0000313" key="8">
    <source>
        <dbReference type="Proteomes" id="UP000199317"/>
    </source>
</evidence>
<sequence>MSNTVLAYGAQSATTPLAPLTIERRTPGDLDVAIDILHCGVCHSDLHTVRGEWAGTQFPSVPGHEIVGRVTSVGALVTKFRAGDLVGVGCMVDSCQHCAPCAEGLEQYCDNGFTGTYNGPEQGTGANTFGGYSAQIVVRENFVLRITHGEDSLAAVAPLLCAGITTYSPLRQWNAGPGRKVGIVGLGGLGHMGVKIAAAMGAHVVLFTTSDSKREDAKRLGAHEVVVSKNAGEMAAHANSFDLILNTVAAPHGLDAFLALLKLDGTMTLVGAPASPHPSPNVFSLIMKRRRLAGSLIGGIRETQEMLDFCAQHGIVADIETIRMDEIESAYERMLESDVRYRFVIDMDTLREAA</sequence>
<dbReference type="InterPro" id="IPR013149">
    <property type="entry name" value="ADH-like_C"/>
</dbReference>
<dbReference type="InterPro" id="IPR036291">
    <property type="entry name" value="NAD(P)-bd_dom_sf"/>
</dbReference>
<dbReference type="OrthoDB" id="9771084at2"/>
<dbReference type="SUPFAM" id="SSF51735">
    <property type="entry name" value="NAD(P)-binding Rossmann-fold domains"/>
    <property type="match status" value="1"/>
</dbReference>
<evidence type="ECO:0000256" key="1">
    <source>
        <dbReference type="ARBA" id="ARBA00001947"/>
    </source>
</evidence>
<dbReference type="Pfam" id="PF08240">
    <property type="entry name" value="ADH_N"/>
    <property type="match status" value="1"/>
</dbReference>
<keyword evidence="3 5" id="KW-0862">Zinc</keyword>
<dbReference type="AlphaFoldDB" id="A0A1H0NY63"/>
<dbReference type="InterPro" id="IPR020843">
    <property type="entry name" value="ER"/>
</dbReference>
<comment type="cofactor">
    <cofactor evidence="1 5">
        <name>Zn(2+)</name>
        <dbReference type="ChEBI" id="CHEBI:29105"/>
    </cofactor>
</comment>
<evidence type="ECO:0000259" key="6">
    <source>
        <dbReference type="SMART" id="SM00829"/>
    </source>
</evidence>
<dbReference type="InterPro" id="IPR029752">
    <property type="entry name" value="D-isomer_DH_CS1"/>
</dbReference>
<dbReference type="InterPro" id="IPR047109">
    <property type="entry name" value="CAD-like"/>
</dbReference>
<evidence type="ECO:0000256" key="3">
    <source>
        <dbReference type="ARBA" id="ARBA00022833"/>
    </source>
</evidence>
<dbReference type="CDD" id="cd05283">
    <property type="entry name" value="CAD1"/>
    <property type="match status" value="1"/>
</dbReference>
<dbReference type="PANTHER" id="PTHR42683">
    <property type="entry name" value="ALDEHYDE REDUCTASE"/>
    <property type="match status" value="1"/>
</dbReference>
<dbReference type="InterPro" id="IPR002328">
    <property type="entry name" value="ADH_Zn_CS"/>
</dbReference>
<dbReference type="Pfam" id="PF00107">
    <property type="entry name" value="ADH_zinc_N"/>
    <property type="match status" value="1"/>
</dbReference>
<feature type="domain" description="Enoyl reductase (ER)" evidence="6">
    <location>
        <begin position="9"/>
        <end position="345"/>
    </location>
</feature>
<dbReference type="PROSITE" id="PS00059">
    <property type="entry name" value="ADH_ZINC"/>
    <property type="match status" value="1"/>
</dbReference>
<dbReference type="InterPro" id="IPR011032">
    <property type="entry name" value="GroES-like_sf"/>
</dbReference>
<proteinExistence type="inferred from homology"/>
<dbReference type="Proteomes" id="UP000199317">
    <property type="component" value="Unassembled WGS sequence"/>
</dbReference>
<dbReference type="GO" id="GO:0008106">
    <property type="term" value="F:alcohol dehydrogenase (NADP+) activity"/>
    <property type="evidence" value="ECO:0007669"/>
    <property type="project" value="UniProtKB-ARBA"/>
</dbReference>
<dbReference type="SUPFAM" id="SSF50129">
    <property type="entry name" value="GroES-like"/>
    <property type="match status" value="1"/>
</dbReference>
<protein>
    <submittedName>
        <fullName evidence="7">Uncharacterized zinc-type alcohol dehydrogenase-like protein</fullName>
    </submittedName>
</protein>
<dbReference type="SMART" id="SM00829">
    <property type="entry name" value="PKS_ER"/>
    <property type="match status" value="1"/>
</dbReference>
<keyword evidence="2 5" id="KW-0479">Metal-binding</keyword>
<dbReference type="Gene3D" id="3.90.180.10">
    <property type="entry name" value="Medium-chain alcohol dehydrogenases, catalytic domain"/>
    <property type="match status" value="1"/>
</dbReference>
<evidence type="ECO:0000256" key="2">
    <source>
        <dbReference type="ARBA" id="ARBA00022723"/>
    </source>
</evidence>
<dbReference type="GO" id="GO:0008270">
    <property type="term" value="F:zinc ion binding"/>
    <property type="evidence" value="ECO:0007669"/>
    <property type="project" value="InterPro"/>
</dbReference>
<evidence type="ECO:0000256" key="5">
    <source>
        <dbReference type="RuleBase" id="RU361277"/>
    </source>
</evidence>
<keyword evidence="4" id="KW-0560">Oxidoreductase</keyword>
<name>A0A1H0NY63_9BURK</name>
<keyword evidence="8" id="KW-1185">Reference proteome</keyword>
<dbReference type="PROSITE" id="PS00065">
    <property type="entry name" value="D_2_HYDROXYACID_DH_1"/>
    <property type="match status" value="1"/>
</dbReference>
<organism evidence="7 8">
    <name type="scientific">Paracidovorax cattleyae</name>
    <dbReference type="NCBI Taxonomy" id="80868"/>
    <lineage>
        <taxon>Bacteria</taxon>
        <taxon>Pseudomonadati</taxon>
        <taxon>Pseudomonadota</taxon>
        <taxon>Betaproteobacteria</taxon>
        <taxon>Burkholderiales</taxon>
        <taxon>Comamonadaceae</taxon>
        <taxon>Paracidovorax</taxon>
    </lineage>
</organism>
<dbReference type="FunFam" id="3.40.50.720:FF:000022">
    <property type="entry name" value="Cinnamyl alcohol dehydrogenase"/>
    <property type="match status" value="1"/>
</dbReference>
<dbReference type="InterPro" id="IPR013154">
    <property type="entry name" value="ADH-like_N"/>
</dbReference>
<reference evidence="8" key="1">
    <citation type="submission" date="2016-10" db="EMBL/GenBank/DDBJ databases">
        <authorList>
            <person name="Varghese N."/>
            <person name="Submissions S."/>
        </authorList>
    </citation>
    <scope>NUCLEOTIDE SEQUENCE [LARGE SCALE GENOMIC DNA]</scope>
    <source>
        <strain evidence="8">DSM 17101</strain>
    </source>
</reference>